<dbReference type="EMBL" id="CANHGI010000004">
    <property type="protein sequence ID" value="CAI5447056.1"/>
    <property type="molecule type" value="Genomic_DNA"/>
</dbReference>
<protein>
    <submittedName>
        <fullName evidence="1">Uncharacterized protein</fullName>
    </submittedName>
</protein>
<dbReference type="AlphaFoldDB" id="A0A9P1N428"/>
<comment type="caution">
    <text evidence="1">The sequence shown here is derived from an EMBL/GenBank/DDBJ whole genome shotgun (WGS) entry which is preliminary data.</text>
</comment>
<sequence>MDSNCTRAAHTLFRGVIVNSNSLIEDSRLKLANFTNTLNDGLSVLWTIKHREEIWEIMKMFKFFKSELLLSIEKTPWLLNSGTMEAFRNITGRMHFDLDNVIHDLLGDASFMRYEHEECEIKFAKLGRIALYFCALKNLPLIRNSKLYDTA</sequence>
<organism evidence="1 2">
    <name type="scientific">Caenorhabditis angaria</name>
    <dbReference type="NCBI Taxonomy" id="860376"/>
    <lineage>
        <taxon>Eukaryota</taxon>
        <taxon>Metazoa</taxon>
        <taxon>Ecdysozoa</taxon>
        <taxon>Nematoda</taxon>
        <taxon>Chromadorea</taxon>
        <taxon>Rhabditida</taxon>
        <taxon>Rhabditina</taxon>
        <taxon>Rhabditomorpha</taxon>
        <taxon>Rhabditoidea</taxon>
        <taxon>Rhabditidae</taxon>
        <taxon>Peloderinae</taxon>
        <taxon>Caenorhabditis</taxon>
    </lineage>
</organism>
<evidence type="ECO:0000313" key="2">
    <source>
        <dbReference type="Proteomes" id="UP001152747"/>
    </source>
</evidence>
<reference evidence="1" key="1">
    <citation type="submission" date="2022-11" db="EMBL/GenBank/DDBJ databases">
        <authorList>
            <person name="Kikuchi T."/>
        </authorList>
    </citation>
    <scope>NUCLEOTIDE SEQUENCE</scope>
    <source>
        <strain evidence="1">PS1010</strain>
    </source>
</reference>
<gene>
    <name evidence="1" type="ORF">CAMP_LOCUS9693</name>
</gene>
<keyword evidence="2" id="KW-1185">Reference proteome</keyword>
<accession>A0A9P1N428</accession>
<dbReference type="Proteomes" id="UP001152747">
    <property type="component" value="Unassembled WGS sequence"/>
</dbReference>
<proteinExistence type="predicted"/>
<evidence type="ECO:0000313" key="1">
    <source>
        <dbReference type="EMBL" id="CAI5447056.1"/>
    </source>
</evidence>
<name>A0A9P1N428_9PELO</name>